<organism evidence="1 2">
    <name type="scientific">Daedalea quercina L-15889</name>
    <dbReference type="NCBI Taxonomy" id="1314783"/>
    <lineage>
        <taxon>Eukaryota</taxon>
        <taxon>Fungi</taxon>
        <taxon>Dikarya</taxon>
        <taxon>Basidiomycota</taxon>
        <taxon>Agaricomycotina</taxon>
        <taxon>Agaricomycetes</taxon>
        <taxon>Polyporales</taxon>
        <taxon>Fomitopsis</taxon>
    </lineage>
</organism>
<name>A0A165TME5_9APHY</name>
<keyword evidence="2" id="KW-1185">Reference proteome</keyword>
<proteinExistence type="predicted"/>
<evidence type="ECO:0000313" key="1">
    <source>
        <dbReference type="EMBL" id="KZT73662.1"/>
    </source>
</evidence>
<dbReference type="EMBL" id="KV429036">
    <property type="protein sequence ID" value="KZT73662.1"/>
    <property type="molecule type" value="Genomic_DNA"/>
</dbReference>
<reference evidence="1 2" key="1">
    <citation type="journal article" date="2016" name="Mol. Biol. Evol.">
        <title>Comparative Genomics of Early-Diverging Mushroom-Forming Fungi Provides Insights into the Origins of Lignocellulose Decay Capabilities.</title>
        <authorList>
            <person name="Nagy L.G."/>
            <person name="Riley R."/>
            <person name="Tritt A."/>
            <person name="Adam C."/>
            <person name="Daum C."/>
            <person name="Floudas D."/>
            <person name="Sun H."/>
            <person name="Yadav J.S."/>
            <person name="Pangilinan J."/>
            <person name="Larsson K.H."/>
            <person name="Matsuura K."/>
            <person name="Barry K."/>
            <person name="Labutti K."/>
            <person name="Kuo R."/>
            <person name="Ohm R.A."/>
            <person name="Bhattacharya S.S."/>
            <person name="Shirouzu T."/>
            <person name="Yoshinaga Y."/>
            <person name="Martin F.M."/>
            <person name="Grigoriev I.V."/>
            <person name="Hibbett D.S."/>
        </authorList>
    </citation>
    <scope>NUCLEOTIDE SEQUENCE [LARGE SCALE GENOMIC DNA]</scope>
    <source>
        <strain evidence="1 2">L-15889</strain>
    </source>
</reference>
<accession>A0A165TME5</accession>
<sequence>MECERQLHVNQLFSMLEFQQVRVSLAEPQHPPPNLLLPARVSGTLSTADKNLDHHTISCIGTVQQTGRSAT</sequence>
<dbReference type="AlphaFoldDB" id="A0A165TME5"/>
<evidence type="ECO:0000313" key="2">
    <source>
        <dbReference type="Proteomes" id="UP000076727"/>
    </source>
</evidence>
<protein>
    <submittedName>
        <fullName evidence="1">Uncharacterized protein</fullName>
    </submittedName>
</protein>
<dbReference type="Proteomes" id="UP000076727">
    <property type="component" value="Unassembled WGS sequence"/>
</dbReference>
<gene>
    <name evidence="1" type="ORF">DAEQUDRAFT_721735</name>
</gene>